<keyword evidence="2" id="KW-1185">Reference proteome</keyword>
<dbReference type="Proteomes" id="UP000321949">
    <property type="component" value="Unassembled WGS sequence"/>
</dbReference>
<comment type="caution">
    <text evidence="1">The sequence shown here is derived from an EMBL/GenBank/DDBJ whole genome shotgun (WGS) entry which is preliminary data.</text>
</comment>
<gene>
    <name evidence="1" type="ORF">FVP74_03835</name>
</gene>
<evidence type="ECO:0000313" key="2">
    <source>
        <dbReference type="Proteomes" id="UP000321949"/>
    </source>
</evidence>
<accession>A0A5C8I7R2</accession>
<sequence>MAVAPTYTLSLETTWLPVPLEFPWGSFPDADAWADELTDSLLAGTGVPAEARDQLRATALTLQAMPGPLPGAMERFWRTEYVGGPAIIAHLYVTDSAARSADELLQLARAGIGGRVQTWTSLEGTAFPLAVQAVVTMDIEDVTVGAVRHLGVRDGYVFLLDFLSEDPLVLEAVQDELSGIFRSIRFA</sequence>
<evidence type="ECO:0000313" key="1">
    <source>
        <dbReference type="EMBL" id="TXK15526.1"/>
    </source>
</evidence>
<dbReference type="AlphaFoldDB" id="A0A5C8I7R2"/>
<dbReference type="RefSeq" id="WP_147051526.1">
    <property type="nucleotide sequence ID" value="NZ_BKAH01000027.1"/>
</dbReference>
<dbReference type="OrthoDB" id="5075114at2"/>
<protein>
    <submittedName>
        <fullName evidence="1">Uncharacterized protein</fullName>
    </submittedName>
</protein>
<reference evidence="1 2" key="1">
    <citation type="submission" date="2019-08" db="EMBL/GenBank/DDBJ databases">
        <authorList>
            <person name="Dong K."/>
        </authorList>
    </citation>
    <scope>NUCLEOTIDE SEQUENCE [LARGE SCALE GENOMIC DNA]</scope>
    <source>
        <strain evidence="1 2">K-1</strain>
    </source>
</reference>
<organism evidence="1 2">
    <name type="scientific">Microbacterium saccharophilum</name>
    <dbReference type="NCBI Taxonomy" id="1213358"/>
    <lineage>
        <taxon>Bacteria</taxon>
        <taxon>Bacillati</taxon>
        <taxon>Actinomycetota</taxon>
        <taxon>Actinomycetes</taxon>
        <taxon>Micrococcales</taxon>
        <taxon>Microbacteriaceae</taxon>
        <taxon>Microbacterium</taxon>
    </lineage>
</organism>
<dbReference type="EMBL" id="VRSX01000001">
    <property type="protein sequence ID" value="TXK15526.1"/>
    <property type="molecule type" value="Genomic_DNA"/>
</dbReference>
<name>A0A5C8I7R2_9MICO</name>
<proteinExistence type="predicted"/>